<reference evidence="2" key="1">
    <citation type="submission" date="2009-10" db="EMBL/GenBank/DDBJ databases">
        <authorList>
            <person name="Weinstock G."/>
            <person name="Sodergren E."/>
            <person name="Clifton S."/>
            <person name="Fulton L."/>
            <person name="Fulton B."/>
            <person name="Courtney L."/>
            <person name="Fronick C."/>
            <person name="Harrison M."/>
            <person name="Strong C."/>
            <person name="Farmer C."/>
            <person name="Delahaunty K."/>
            <person name="Markovic C."/>
            <person name="Hall O."/>
            <person name="Minx P."/>
            <person name="Tomlinson C."/>
            <person name="Mitreva M."/>
            <person name="Nelson J."/>
            <person name="Hou S."/>
            <person name="Wollam A."/>
            <person name="Pepin K.H."/>
            <person name="Johnson M."/>
            <person name="Bhonagiri V."/>
            <person name="Nash W.E."/>
            <person name="Warren W."/>
            <person name="Chinwalla A."/>
            <person name="Mardis E.R."/>
            <person name="Wilson R.K."/>
        </authorList>
    </citation>
    <scope>NUCLEOTIDE SEQUENCE [LARGE SCALE GENOMIC DNA]</scope>
    <source>
        <strain evidence="2">ATCC 700122</strain>
    </source>
</reference>
<dbReference type="AlphaFoldDB" id="D0WEC5"/>
<proteinExistence type="predicted"/>
<evidence type="ECO:0000313" key="3">
    <source>
        <dbReference type="Proteomes" id="UP000006001"/>
    </source>
</evidence>
<dbReference type="Proteomes" id="UP000006001">
    <property type="component" value="Unassembled WGS sequence"/>
</dbReference>
<protein>
    <submittedName>
        <fullName evidence="2">Uncharacterized protein</fullName>
    </submittedName>
</protein>
<feature type="transmembrane region" description="Helical" evidence="1">
    <location>
        <begin position="65"/>
        <end position="85"/>
    </location>
</feature>
<evidence type="ECO:0000313" key="2">
    <source>
        <dbReference type="EMBL" id="EEZ62063.1"/>
    </source>
</evidence>
<evidence type="ECO:0000256" key="1">
    <source>
        <dbReference type="SAM" id="Phobius"/>
    </source>
</evidence>
<keyword evidence="1" id="KW-1133">Transmembrane helix</keyword>
<organism evidence="2 3">
    <name type="scientific">Slackia exigua (strain ATCC 700122 / DSM 15923 / CIP 105133 / JCM 11022 / KCTC 5966 / S-7)</name>
    <dbReference type="NCBI Taxonomy" id="649764"/>
    <lineage>
        <taxon>Bacteria</taxon>
        <taxon>Bacillati</taxon>
        <taxon>Actinomycetota</taxon>
        <taxon>Coriobacteriia</taxon>
        <taxon>Eggerthellales</taxon>
        <taxon>Eggerthellaceae</taxon>
        <taxon>Slackia</taxon>
    </lineage>
</organism>
<dbReference type="eggNOG" id="ENOG5031TEY">
    <property type="taxonomic scope" value="Bacteria"/>
</dbReference>
<dbReference type="EMBL" id="ACUX02000004">
    <property type="protein sequence ID" value="EEZ62063.1"/>
    <property type="molecule type" value="Genomic_DNA"/>
</dbReference>
<keyword evidence="1" id="KW-0472">Membrane</keyword>
<gene>
    <name evidence="2" type="ORF">HMPREF0762_00155</name>
</gene>
<keyword evidence="1" id="KW-0812">Transmembrane</keyword>
<dbReference type="HOGENOM" id="CLU_074767_0_0_11"/>
<sequence>MAHRSIQGQIKRFGIMNRLIIVTEEHTMASTWRSGSHDSEAQEPARINYLDGSVLLRDIRIPNSVYVVTLVVSLVAAVIGGSFLLKTSDSILHADERKAEAIHANLTRDVSLELPSASTLADSDIDAANEYFADSGYQTIDLSNDEQARIVKIPSDASTVDAKVAFAAGIDKMNGETASKYLPGTWIYSSSYSGFDKRLRYCDFASPDATAAVQAAMDAQGWIDGETVTVTDEGQDSVGNIYQEGTFETDRGDYSWRISACPLSAVYSISGLPANVSYVGIHMMQA</sequence>
<name>D0WEC5_SLAES</name>
<keyword evidence="3" id="KW-1185">Reference proteome</keyword>
<accession>D0WEC5</accession>
<comment type="caution">
    <text evidence="2">The sequence shown here is derived from an EMBL/GenBank/DDBJ whole genome shotgun (WGS) entry which is preliminary data.</text>
</comment>